<dbReference type="EMBL" id="MU006722">
    <property type="protein sequence ID" value="KAF2626272.1"/>
    <property type="molecule type" value="Genomic_DNA"/>
</dbReference>
<sequence>MAASLACLQARIDTFSAPATSKSRRTSSKSKKAPSKPKSAWPLALPSAHDLAFAGFVWKPTTASPDNVQCFSCHCQLDGWEENDVPAYEHLTHSPSCGFAVVTCIRLRTGDPGRSEDDPISDAMMQARRDTFGESWPLDSNEGFPSIEQLVEAGWYYDPTLDTPDGATCAYCSLSLDAWDVGDDPMEEHRRRAPDCLFFALKELYHPAPKAASKKGKRASTRTSTASTASKTRGKKRASEQIDDSISSVVEKPTRRKKRTSEQIDDTIEAVKPKATRGKKRASTQIDDTVSSVTEKPTRDRKRASTQIDDTIDIVIEKATRGKKHATEQTDSTMDHVKEEQPSALAPAPKSKAKKAAPRAKRASTASTTTKSRGKKRTSEQIEDTDVVETSPKRIRHSSVSSFPDSLLAGTPKRAPTELAGPEALEVEQAEPEMEDLEADISSLPASLLVGTPKKTPTRRMTPEDVQQAQEWDPVDIDAFFGNTDELQAFMNDVVIDAGLDAIVPAGAIAEDLQAAVLDGLTKSEKEMSVEQWVLYNAKRGEEKLRQACEKQILAFEVQAMRARAAIESLPIY</sequence>
<reference evidence="1" key="1">
    <citation type="journal article" date="2020" name="Stud. Mycol.">
        <title>101 Dothideomycetes genomes: a test case for predicting lifestyles and emergence of pathogens.</title>
        <authorList>
            <person name="Haridas S."/>
            <person name="Albert R."/>
            <person name="Binder M."/>
            <person name="Bloem J."/>
            <person name="Labutti K."/>
            <person name="Salamov A."/>
            <person name="Andreopoulos B."/>
            <person name="Baker S."/>
            <person name="Barry K."/>
            <person name="Bills G."/>
            <person name="Bluhm B."/>
            <person name="Cannon C."/>
            <person name="Castanera R."/>
            <person name="Culley D."/>
            <person name="Daum C."/>
            <person name="Ezra D."/>
            <person name="Gonzalez J."/>
            <person name="Henrissat B."/>
            <person name="Kuo A."/>
            <person name="Liang C."/>
            <person name="Lipzen A."/>
            <person name="Lutzoni F."/>
            <person name="Magnuson J."/>
            <person name="Mondo S."/>
            <person name="Nolan M."/>
            <person name="Ohm R."/>
            <person name="Pangilinan J."/>
            <person name="Park H.-J."/>
            <person name="Ramirez L."/>
            <person name="Alfaro M."/>
            <person name="Sun H."/>
            <person name="Tritt A."/>
            <person name="Yoshinaga Y."/>
            <person name="Zwiers L.-H."/>
            <person name="Turgeon B."/>
            <person name="Goodwin S."/>
            <person name="Spatafora J."/>
            <person name="Crous P."/>
            <person name="Grigoriev I."/>
        </authorList>
    </citation>
    <scope>NUCLEOTIDE SEQUENCE</scope>
    <source>
        <strain evidence="1">CBS 525.71</strain>
    </source>
</reference>
<name>A0ACB6RZF9_9PLEO</name>
<protein>
    <submittedName>
        <fullName evidence="1">Inhibitor of apoptosis repeat-containing protein</fullName>
    </submittedName>
</protein>
<accession>A0ACB6RZF9</accession>
<dbReference type="Proteomes" id="UP000799754">
    <property type="component" value="Unassembled WGS sequence"/>
</dbReference>
<evidence type="ECO:0000313" key="2">
    <source>
        <dbReference type="Proteomes" id="UP000799754"/>
    </source>
</evidence>
<evidence type="ECO:0000313" key="1">
    <source>
        <dbReference type="EMBL" id="KAF2626272.1"/>
    </source>
</evidence>
<comment type="caution">
    <text evidence="1">The sequence shown here is derived from an EMBL/GenBank/DDBJ whole genome shotgun (WGS) entry which is preliminary data.</text>
</comment>
<gene>
    <name evidence="1" type="ORF">BU25DRAFT_412096</name>
</gene>
<keyword evidence="2" id="KW-1185">Reference proteome</keyword>
<organism evidence="1 2">
    <name type="scientific">Macroventuria anomochaeta</name>
    <dbReference type="NCBI Taxonomy" id="301207"/>
    <lineage>
        <taxon>Eukaryota</taxon>
        <taxon>Fungi</taxon>
        <taxon>Dikarya</taxon>
        <taxon>Ascomycota</taxon>
        <taxon>Pezizomycotina</taxon>
        <taxon>Dothideomycetes</taxon>
        <taxon>Pleosporomycetidae</taxon>
        <taxon>Pleosporales</taxon>
        <taxon>Pleosporineae</taxon>
        <taxon>Didymellaceae</taxon>
        <taxon>Macroventuria</taxon>
    </lineage>
</organism>
<proteinExistence type="predicted"/>